<dbReference type="Gene3D" id="3.20.20.70">
    <property type="entry name" value="Aldolase class I"/>
    <property type="match status" value="1"/>
</dbReference>
<organism evidence="3 4">
    <name type="scientific">Stachybotrys chartarum (strain CBS 109288 / IBT 7711)</name>
    <name type="common">Toxic black mold</name>
    <name type="synonym">Stilbospora chartarum</name>
    <dbReference type="NCBI Taxonomy" id="1280523"/>
    <lineage>
        <taxon>Eukaryota</taxon>
        <taxon>Fungi</taxon>
        <taxon>Dikarya</taxon>
        <taxon>Ascomycota</taxon>
        <taxon>Pezizomycotina</taxon>
        <taxon>Sordariomycetes</taxon>
        <taxon>Hypocreomycetidae</taxon>
        <taxon>Hypocreales</taxon>
        <taxon>Stachybotryaceae</taxon>
        <taxon>Stachybotrys</taxon>
    </lineage>
</organism>
<dbReference type="GO" id="GO:0009052">
    <property type="term" value="P:pentose-phosphate shunt, non-oxidative branch"/>
    <property type="evidence" value="ECO:0007669"/>
    <property type="project" value="TreeGrafter"/>
</dbReference>
<keyword evidence="2" id="KW-0570">Pentose shunt</keyword>
<dbReference type="PROSITE" id="PS00958">
    <property type="entry name" value="TRANSALDOLASE_2"/>
    <property type="match status" value="1"/>
</dbReference>
<dbReference type="EMBL" id="KL647944">
    <property type="protein sequence ID" value="KEY73021.1"/>
    <property type="molecule type" value="Genomic_DNA"/>
</dbReference>
<accession>A0A084B642</accession>
<proteinExistence type="predicted"/>
<evidence type="ECO:0000313" key="4">
    <source>
        <dbReference type="Proteomes" id="UP000028045"/>
    </source>
</evidence>
<dbReference type="InterPro" id="IPR018225">
    <property type="entry name" value="Transaldolase_AS"/>
</dbReference>
<dbReference type="EC" id="2.2.1.2" evidence="2"/>
<dbReference type="InterPro" id="IPR013785">
    <property type="entry name" value="Aldolase_TIM"/>
</dbReference>
<dbReference type="GO" id="GO:0005975">
    <property type="term" value="P:carbohydrate metabolic process"/>
    <property type="evidence" value="ECO:0007669"/>
    <property type="project" value="InterPro"/>
</dbReference>
<comment type="pathway">
    <text evidence="2">Carbohydrate degradation; pentose phosphate pathway; D-glyceraldehyde 3-phosphate and beta-D-fructose 6-phosphate from D-ribose 5-phosphate and D-xylulose 5-phosphate (non-oxidative stage): step 2/3.</text>
</comment>
<dbReference type="GO" id="GO:0004801">
    <property type="term" value="F:transaldolase activity"/>
    <property type="evidence" value="ECO:0007669"/>
    <property type="project" value="UniProtKB-EC"/>
</dbReference>
<dbReference type="HOGENOM" id="CLU_047470_1_0_1"/>
<dbReference type="Proteomes" id="UP000028045">
    <property type="component" value="Unassembled WGS sequence"/>
</dbReference>
<evidence type="ECO:0000256" key="2">
    <source>
        <dbReference type="RuleBase" id="RU000501"/>
    </source>
</evidence>
<dbReference type="PANTHER" id="PTHR10683:SF34">
    <property type="entry name" value="TRANSALDOLASE"/>
    <property type="match status" value="1"/>
</dbReference>
<dbReference type="Pfam" id="PF00923">
    <property type="entry name" value="TAL_FSA"/>
    <property type="match status" value="1"/>
</dbReference>
<protein>
    <recommendedName>
        <fullName evidence="2">Transaldolase</fullName>
        <ecNumber evidence="2">2.2.1.2</ecNumber>
    </recommendedName>
</protein>
<keyword evidence="4" id="KW-1185">Reference proteome</keyword>
<dbReference type="PANTHER" id="PTHR10683">
    <property type="entry name" value="TRANSALDOLASE"/>
    <property type="match status" value="1"/>
</dbReference>
<sequence length="345" mass="38750">MPTLLETLRTATQVDCDTMDHRVAHNLGPFVDCTSNQAIAYFELFRPGSKPGSLHHDGLIREAIYDARHKLEHSQDEVTFAEFVVQVLMVKLLLQFRPNLTGAIHIQTNPKLAYSTKLTVLDAKRIRSIVHTLAEAPVERQGLCIKVPATWEGLQACRILETEEGIDTLATTMFCMEQAALAADAQCRYIAPYVNELKVHFEEGHIDHSPAFDFCRESQAYYLAHKHRTQVLAASLTSVEQVMQLAGIQHITVAPKLLQELSERDASSLPGEVGAYFAEGPDAKSWETRDYAALVRDESKWRLAFARSGFGASEGKIVQAINYFSDFQEKLEELVLQYLEREGVE</sequence>
<evidence type="ECO:0000313" key="3">
    <source>
        <dbReference type="EMBL" id="KEY73021.1"/>
    </source>
</evidence>
<keyword evidence="1" id="KW-0704">Schiff base</keyword>
<reference evidence="3 4" key="1">
    <citation type="journal article" date="2014" name="BMC Genomics">
        <title>Comparative genome sequencing reveals chemotype-specific gene clusters in the toxigenic black mold Stachybotrys.</title>
        <authorList>
            <person name="Semeiks J."/>
            <person name="Borek D."/>
            <person name="Otwinowski Z."/>
            <person name="Grishin N.V."/>
        </authorList>
    </citation>
    <scope>NUCLEOTIDE SEQUENCE [LARGE SCALE GENOMIC DNA]</scope>
    <source>
        <strain evidence="4">CBS 109288 / IBT 7711</strain>
    </source>
</reference>
<comment type="catalytic activity">
    <reaction evidence="2">
        <text>D-sedoheptulose 7-phosphate + D-glyceraldehyde 3-phosphate = D-erythrose 4-phosphate + beta-D-fructose 6-phosphate</text>
        <dbReference type="Rhea" id="RHEA:17053"/>
        <dbReference type="ChEBI" id="CHEBI:16897"/>
        <dbReference type="ChEBI" id="CHEBI:57483"/>
        <dbReference type="ChEBI" id="CHEBI:57634"/>
        <dbReference type="ChEBI" id="CHEBI:59776"/>
        <dbReference type="EC" id="2.2.1.2"/>
    </reaction>
</comment>
<dbReference type="UniPathway" id="UPA00115">
    <property type="reaction ID" value="UER00414"/>
</dbReference>
<dbReference type="InterPro" id="IPR001585">
    <property type="entry name" value="TAL/FSA"/>
</dbReference>
<keyword evidence="2" id="KW-0808">Transferase</keyword>
<name>A0A084B642_STACB</name>
<comment type="function">
    <text evidence="2">Catalyzes the rate-limiting step of the non-oxidative phase in the pentose phosphate pathway. Catalyzes the reversible conversion of sedheptulose-7-phosphate and D-glyceraldehyde 3-phosphate into erythrose-4-phosphate and beta-D-fructose 6-phosphate.</text>
</comment>
<gene>
    <name evidence="3" type="ORF">S7711_04684</name>
</gene>
<evidence type="ECO:0000256" key="1">
    <source>
        <dbReference type="ARBA" id="ARBA00023270"/>
    </source>
</evidence>
<dbReference type="AlphaFoldDB" id="A0A084B642"/>
<dbReference type="OrthoDB" id="1711136at2759"/>
<dbReference type="SUPFAM" id="SSF51569">
    <property type="entry name" value="Aldolase"/>
    <property type="match status" value="1"/>
</dbReference>